<proteinExistence type="predicted"/>
<accession>A0A238BUV1</accession>
<keyword evidence="2" id="KW-1185">Reference proteome</keyword>
<gene>
    <name evidence="1" type="ORF">X798_03878</name>
</gene>
<dbReference type="OrthoDB" id="529367at2759"/>
<dbReference type="EMBL" id="KZ269997">
    <property type="protein sequence ID" value="OZC09131.1"/>
    <property type="molecule type" value="Genomic_DNA"/>
</dbReference>
<sequence>MTGTSTDKCIPNKYKLLRKTDLEPCFWINEHVHTGYRPPHLSTMQYVKWCL</sequence>
<evidence type="ECO:0000313" key="2">
    <source>
        <dbReference type="Proteomes" id="UP000242913"/>
    </source>
</evidence>
<organism evidence="1 2">
    <name type="scientific">Onchocerca flexuosa</name>
    <dbReference type="NCBI Taxonomy" id="387005"/>
    <lineage>
        <taxon>Eukaryota</taxon>
        <taxon>Metazoa</taxon>
        <taxon>Ecdysozoa</taxon>
        <taxon>Nematoda</taxon>
        <taxon>Chromadorea</taxon>
        <taxon>Rhabditida</taxon>
        <taxon>Spirurina</taxon>
        <taxon>Spiruromorpha</taxon>
        <taxon>Filarioidea</taxon>
        <taxon>Onchocercidae</taxon>
        <taxon>Onchocerca</taxon>
    </lineage>
</organism>
<name>A0A238BUV1_9BILA</name>
<dbReference type="AlphaFoldDB" id="A0A238BUV1"/>
<dbReference type="Proteomes" id="UP000242913">
    <property type="component" value="Unassembled WGS sequence"/>
</dbReference>
<reference evidence="1 2" key="1">
    <citation type="submission" date="2015-12" db="EMBL/GenBank/DDBJ databases">
        <title>Draft genome of the nematode, Onchocerca flexuosa.</title>
        <authorList>
            <person name="Mitreva M."/>
        </authorList>
    </citation>
    <scope>NUCLEOTIDE SEQUENCE [LARGE SCALE GENOMIC DNA]</scope>
    <source>
        <strain evidence="1">Red Deer</strain>
    </source>
</reference>
<evidence type="ECO:0000313" key="1">
    <source>
        <dbReference type="EMBL" id="OZC09131.1"/>
    </source>
</evidence>
<protein>
    <submittedName>
        <fullName evidence="1">Uncharacterized protein</fullName>
    </submittedName>
</protein>